<dbReference type="Gene3D" id="3.90.25.10">
    <property type="entry name" value="UDP-galactose 4-epimerase, domain 1"/>
    <property type="match status" value="1"/>
</dbReference>
<dbReference type="InterPro" id="IPR052718">
    <property type="entry name" value="NmrA-type_oxidoreductase"/>
</dbReference>
<dbReference type="CDD" id="cd05269">
    <property type="entry name" value="TMR_SDR_a"/>
    <property type="match status" value="1"/>
</dbReference>
<evidence type="ECO:0000313" key="3">
    <source>
        <dbReference type="Proteomes" id="UP000763447"/>
    </source>
</evidence>
<proteinExistence type="predicted"/>
<dbReference type="EMBL" id="JAAXLJ010000010">
    <property type="protein sequence ID" value="NLR18686.1"/>
    <property type="molecule type" value="Genomic_DNA"/>
</dbReference>
<name>A0ABX1KXK4_9LACO</name>
<dbReference type="PANTHER" id="PTHR47129">
    <property type="entry name" value="QUINONE OXIDOREDUCTASE 2"/>
    <property type="match status" value="1"/>
</dbReference>
<reference evidence="2 3" key="1">
    <citation type="submission" date="2020-04" db="EMBL/GenBank/DDBJ databases">
        <title>A novel species of genus Lactobacillus that was isolated from fermented food Zha-chili.</title>
        <authorList>
            <person name="Zhang Z."/>
        </authorList>
    </citation>
    <scope>NUCLEOTIDE SEQUENCE [LARGE SCALE GENOMIC DNA]</scope>
    <source>
        <strain evidence="3">HBUAS51383</strain>
    </source>
</reference>
<keyword evidence="3" id="KW-1185">Reference proteome</keyword>
<accession>A0ABX1KXK4</accession>
<organism evidence="2 3">
    <name type="scientific">Secundilactobacillus angelensis</name>
    <dbReference type="NCBI Taxonomy" id="2722706"/>
    <lineage>
        <taxon>Bacteria</taxon>
        <taxon>Bacillati</taxon>
        <taxon>Bacillota</taxon>
        <taxon>Bacilli</taxon>
        <taxon>Lactobacillales</taxon>
        <taxon>Lactobacillaceae</taxon>
        <taxon>Secundilactobacillus</taxon>
    </lineage>
</organism>
<dbReference type="InterPro" id="IPR008030">
    <property type="entry name" value="NmrA-like"/>
</dbReference>
<dbReference type="Proteomes" id="UP000763447">
    <property type="component" value="Unassembled WGS sequence"/>
</dbReference>
<dbReference type="SUPFAM" id="SSF51735">
    <property type="entry name" value="NAD(P)-binding Rossmann-fold domains"/>
    <property type="match status" value="1"/>
</dbReference>
<dbReference type="RefSeq" id="WP_168925324.1">
    <property type="nucleotide sequence ID" value="NZ_JAAXLJ010000010.1"/>
</dbReference>
<evidence type="ECO:0000313" key="2">
    <source>
        <dbReference type="EMBL" id="NLR18686.1"/>
    </source>
</evidence>
<feature type="domain" description="NmrA-like" evidence="1">
    <location>
        <begin position="2"/>
        <end position="253"/>
    </location>
</feature>
<protein>
    <submittedName>
        <fullName evidence="2">SDR family oxidoreductase</fullName>
    </submittedName>
</protein>
<comment type="caution">
    <text evidence="2">The sequence shown here is derived from an EMBL/GenBank/DDBJ whole genome shotgun (WGS) entry which is preliminary data.</text>
</comment>
<dbReference type="InterPro" id="IPR036291">
    <property type="entry name" value="NAD(P)-bd_dom_sf"/>
</dbReference>
<dbReference type="Gene3D" id="3.40.50.720">
    <property type="entry name" value="NAD(P)-binding Rossmann-like Domain"/>
    <property type="match status" value="1"/>
</dbReference>
<sequence length="284" mass="31116">MKTYAVTGATGKFGHHALEILAKLAPKDHIVALARDTDKAAKSVPEGVDVRKGDYSDKQSLVDSLEGVDKLLFVSSVPNADLPRQAQHQNVIDAAKEAGVGYIAYTSYPHLETATSPLSEDHKYTEQAIVKAGIPHSFLRNNWYLENELYPILSALQGQPFEYVAGNGRVGWAAERDYAEAAAKVMLLDYTQDVYEFAGKSLSYSDLAAIVKTVSDQPFEVHAESEDDYKQNVIKNGLDATVAEMVTSIQVLINNGDLKEESYDLTTVLGRSQTNLALVIEAYK</sequence>
<gene>
    <name evidence="2" type="ORF">HC026_07075</name>
</gene>
<dbReference type="PANTHER" id="PTHR47129:SF1">
    <property type="entry name" value="NMRA-LIKE DOMAIN-CONTAINING PROTEIN"/>
    <property type="match status" value="1"/>
</dbReference>
<evidence type="ECO:0000259" key="1">
    <source>
        <dbReference type="Pfam" id="PF05368"/>
    </source>
</evidence>
<dbReference type="Pfam" id="PF05368">
    <property type="entry name" value="NmrA"/>
    <property type="match status" value="1"/>
</dbReference>